<evidence type="ECO:0000313" key="3">
    <source>
        <dbReference type="Proteomes" id="UP000002221"/>
    </source>
</evidence>
<comment type="similarity">
    <text evidence="1">Belongs to the glycosyltransferase 20 family.</text>
</comment>
<dbReference type="PANTHER" id="PTHR10788">
    <property type="entry name" value="TREHALOSE-6-PHOSPHATE SYNTHASE"/>
    <property type="match status" value="1"/>
</dbReference>
<dbReference type="CDD" id="cd03788">
    <property type="entry name" value="GT20_TPS"/>
    <property type="match status" value="1"/>
</dbReference>
<dbReference type="EC" id="2.4.1.15" evidence="2"/>
<accession>D0MHB6</accession>
<dbReference type="Proteomes" id="UP000002221">
    <property type="component" value="Chromosome"/>
</dbReference>
<gene>
    <name evidence="2" type="ordered locus">Rmar_0980</name>
</gene>
<name>D0MHB6_RHOM4</name>
<dbReference type="Pfam" id="PF00982">
    <property type="entry name" value="Glyco_transf_20"/>
    <property type="match status" value="1"/>
</dbReference>
<dbReference type="OrthoDB" id="9761633at2"/>
<dbReference type="KEGG" id="rmr:Rmar_0980"/>
<dbReference type="GO" id="GO:0005829">
    <property type="term" value="C:cytosol"/>
    <property type="evidence" value="ECO:0007669"/>
    <property type="project" value="TreeGrafter"/>
</dbReference>
<dbReference type="GO" id="GO:0005992">
    <property type="term" value="P:trehalose biosynthetic process"/>
    <property type="evidence" value="ECO:0007669"/>
    <property type="project" value="InterPro"/>
</dbReference>
<dbReference type="eggNOG" id="COG0380">
    <property type="taxonomic scope" value="Bacteria"/>
</dbReference>
<evidence type="ECO:0000256" key="1">
    <source>
        <dbReference type="ARBA" id="ARBA00008799"/>
    </source>
</evidence>
<keyword evidence="2" id="KW-0328">Glycosyltransferase</keyword>
<organism evidence="2 3">
    <name type="scientific">Rhodothermus marinus (strain ATCC 43812 / DSM 4252 / R-10)</name>
    <name type="common">Rhodothermus obamensis</name>
    <dbReference type="NCBI Taxonomy" id="518766"/>
    <lineage>
        <taxon>Bacteria</taxon>
        <taxon>Pseudomonadati</taxon>
        <taxon>Rhodothermota</taxon>
        <taxon>Rhodothermia</taxon>
        <taxon>Rhodothermales</taxon>
        <taxon>Rhodothermaceae</taxon>
        <taxon>Rhodothermus</taxon>
    </lineage>
</organism>
<protein>
    <submittedName>
        <fullName evidence="2">Alpha,alpha-trehalose-phosphate synthase (UDP-forming)</fullName>
        <ecNumber evidence="2">2.4.1.15</ecNumber>
    </submittedName>
</protein>
<reference evidence="2 3" key="1">
    <citation type="journal article" date="2009" name="Stand. Genomic Sci.">
        <title>Complete genome sequence of Rhodothermus marinus type strain (R-10).</title>
        <authorList>
            <person name="Nolan M."/>
            <person name="Tindall B.J."/>
            <person name="Pomrenke H."/>
            <person name="Lapidus A."/>
            <person name="Copeland A."/>
            <person name="Glavina Del Rio T."/>
            <person name="Lucas S."/>
            <person name="Chen F."/>
            <person name="Tice H."/>
            <person name="Cheng J.F."/>
            <person name="Saunders E."/>
            <person name="Han C."/>
            <person name="Bruce D."/>
            <person name="Goodwin L."/>
            <person name="Chain P."/>
            <person name="Pitluck S."/>
            <person name="Ovchinikova G."/>
            <person name="Pati A."/>
            <person name="Ivanova N."/>
            <person name="Mavromatis K."/>
            <person name="Chen A."/>
            <person name="Palaniappan K."/>
            <person name="Land M."/>
            <person name="Hauser L."/>
            <person name="Chang Y.J."/>
            <person name="Jeffries C.D."/>
            <person name="Brettin T."/>
            <person name="Goker M."/>
            <person name="Bristow J."/>
            <person name="Eisen J.A."/>
            <person name="Markowitz V."/>
            <person name="Hugenholtz P."/>
            <person name="Kyrpides N.C."/>
            <person name="Klenk H.P."/>
            <person name="Detter J.C."/>
        </authorList>
    </citation>
    <scope>NUCLEOTIDE SEQUENCE [LARGE SCALE GENOMIC DNA]</scope>
    <source>
        <strain evidence="3">ATCC 43812 / DSM 4252 / R-10</strain>
    </source>
</reference>
<dbReference type="RefSeq" id="WP_012843486.1">
    <property type="nucleotide sequence ID" value="NC_013501.1"/>
</dbReference>
<dbReference type="EMBL" id="CP001807">
    <property type="protein sequence ID" value="ACY47874.1"/>
    <property type="molecule type" value="Genomic_DNA"/>
</dbReference>
<dbReference type="InterPro" id="IPR001830">
    <property type="entry name" value="Glyco_trans_20"/>
</dbReference>
<dbReference type="CAZy" id="GT20">
    <property type="family name" value="Glycosyltransferase Family 20"/>
</dbReference>
<keyword evidence="2" id="KW-0808">Transferase</keyword>
<dbReference type="STRING" id="518766.Rmar_0980"/>
<dbReference type="AlphaFoldDB" id="D0MHB6"/>
<dbReference type="GO" id="GO:0003825">
    <property type="term" value="F:alpha,alpha-trehalose-phosphate synthase (UDP-forming) activity"/>
    <property type="evidence" value="ECO:0007669"/>
    <property type="project" value="UniProtKB-EC"/>
</dbReference>
<dbReference type="SUPFAM" id="SSF53756">
    <property type="entry name" value="UDP-Glycosyltransferase/glycogen phosphorylase"/>
    <property type="match status" value="1"/>
</dbReference>
<dbReference type="PANTHER" id="PTHR10788:SF106">
    <property type="entry name" value="BCDNA.GH08860"/>
    <property type="match status" value="1"/>
</dbReference>
<proteinExistence type="inferred from homology"/>
<dbReference type="HOGENOM" id="CLU_002351_7_1_10"/>
<sequence>MIIAANRAPLRYTEDEGWVPAIGGLATALLPVLQEQGGVWIAMQEDAKAPTRQPYPPEAPDLEIQRIPLSAQERTHYYLGMSNRVLWPICHYMLQHLELERAYMEAYRTVNRRFAEAIVRAYRPGDFIWVHDYHLMLVPHLIRQAIPDANISFFWHIPWPAMEVYRILPWSRELLQGMLGCDLIGFHVEEYVENFLESARYLLGAEIEDNRVLWEGREVRVEAHPIGIDVARFEQLSEREDVRREAERLREEMHAEWLLIGIDRLDYTKGILSRLQAFEQFLKEYPAYHGRVTFYQVATPSRTQLESYQQLKREVDEAVGRINGFFARDSWVPVHYRYRTYTQEELCVFYRAADVALITPLRDGMNLVTQEFIAASRSGVLVLSELTGAAHLLREAVLVNPYDRDGMVQAIRTALEMPVEERIERFRFLKRTVRELDVHRWARRFLEAMQQRPSEV</sequence>
<dbReference type="GO" id="GO:0004805">
    <property type="term" value="F:trehalose-phosphatase activity"/>
    <property type="evidence" value="ECO:0007669"/>
    <property type="project" value="TreeGrafter"/>
</dbReference>
<dbReference type="Gene3D" id="3.40.50.2000">
    <property type="entry name" value="Glycogen Phosphorylase B"/>
    <property type="match status" value="2"/>
</dbReference>
<keyword evidence="3" id="KW-1185">Reference proteome</keyword>
<evidence type="ECO:0000313" key="2">
    <source>
        <dbReference type="EMBL" id="ACY47874.1"/>
    </source>
</evidence>